<evidence type="ECO:0000256" key="1">
    <source>
        <dbReference type="ARBA" id="ARBA00000085"/>
    </source>
</evidence>
<feature type="transmembrane region" description="Helical" evidence="10">
    <location>
        <begin position="160"/>
        <end position="182"/>
    </location>
</feature>
<dbReference type="Pfam" id="PF00512">
    <property type="entry name" value="HisKA"/>
    <property type="match status" value="1"/>
</dbReference>
<dbReference type="Gene3D" id="1.10.287.130">
    <property type="match status" value="1"/>
</dbReference>
<protein>
    <recommendedName>
        <fullName evidence="3">histidine kinase</fullName>
        <ecNumber evidence="3">2.7.13.3</ecNumber>
    </recommendedName>
</protein>
<dbReference type="PROSITE" id="PS50885">
    <property type="entry name" value="HAMP"/>
    <property type="match status" value="1"/>
</dbReference>
<dbReference type="CDD" id="cd00082">
    <property type="entry name" value="HisKA"/>
    <property type="match status" value="1"/>
</dbReference>
<feature type="domain" description="Histidine kinase" evidence="11">
    <location>
        <begin position="240"/>
        <end position="445"/>
    </location>
</feature>
<dbReference type="InterPro" id="IPR036097">
    <property type="entry name" value="HisK_dim/P_sf"/>
</dbReference>
<keyword evidence="4" id="KW-0597">Phosphoprotein</keyword>
<gene>
    <name evidence="13" type="ORF">J2W94_001388</name>
</gene>
<dbReference type="InterPro" id="IPR005467">
    <property type="entry name" value="His_kinase_dom"/>
</dbReference>
<accession>A0ABU1RQS0</accession>
<evidence type="ECO:0000259" key="11">
    <source>
        <dbReference type="PROSITE" id="PS50109"/>
    </source>
</evidence>
<dbReference type="SUPFAM" id="SSF47384">
    <property type="entry name" value="Homodimeric domain of signal transducing histidine kinase"/>
    <property type="match status" value="1"/>
</dbReference>
<evidence type="ECO:0000256" key="2">
    <source>
        <dbReference type="ARBA" id="ARBA00004370"/>
    </source>
</evidence>
<evidence type="ECO:0000313" key="14">
    <source>
        <dbReference type="Proteomes" id="UP001254759"/>
    </source>
</evidence>
<comment type="caution">
    <text evidence="13">The sequence shown here is derived from an EMBL/GenBank/DDBJ whole genome shotgun (WGS) entry which is preliminary data.</text>
</comment>
<evidence type="ECO:0000256" key="10">
    <source>
        <dbReference type="SAM" id="Phobius"/>
    </source>
</evidence>
<dbReference type="PANTHER" id="PTHR45436">
    <property type="entry name" value="SENSOR HISTIDINE KINASE YKOH"/>
    <property type="match status" value="1"/>
</dbReference>
<feature type="domain" description="HAMP" evidence="12">
    <location>
        <begin position="179"/>
        <end position="232"/>
    </location>
</feature>
<keyword evidence="9" id="KW-0902">Two-component regulatory system</keyword>
<dbReference type="PANTHER" id="PTHR45436:SF16">
    <property type="entry name" value="HISTIDINE KINASE"/>
    <property type="match status" value="1"/>
</dbReference>
<dbReference type="EMBL" id="JAVDTT010000001">
    <property type="protein sequence ID" value="MDR6841124.1"/>
    <property type="molecule type" value="Genomic_DNA"/>
</dbReference>
<evidence type="ECO:0000256" key="3">
    <source>
        <dbReference type="ARBA" id="ARBA00012438"/>
    </source>
</evidence>
<dbReference type="Gene3D" id="6.10.340.10">
    <property type="match status" value="1"/>
</dbReference>
<keyword evidence="5" id="KW-0808">Transferase</keyword>
<dbReference type="SMART" id="SM00388">
    <property type="entry name" value="HisKA"/>
    <property type="match status" value="1"/>
</dbReference>
<dbReference type="InterPro" id="IPR050428">
    <property type="entry name" value="TCS_sensor_his_kinase"/>
</dbReference>
<evidence type="ECO:0000256" key="5">
    <source>
        <dbReference type="ARBA" id="ARBA00022679"/>
    </source>
</evidence>
<dbReference type="GO" id="GO:0016301">
    <property type="term" value="F:kinase activity"/>
    <property type="evidence" value="ECO:0007669"/>
    <property type="project" value="UniProtKB-KW"/>
</dbReference>
<dbReference type="Gene3D" id="3.30.565.10">
    <property type="entry name" value="Histidine kinase-like ATPase, C-terminal domain"/>
    <property type="match status" value="1"/>
</dbReference>
<name>A0ABU1RQS0_9GAMM</name>
<dbReference type="InterPro" id="IPR036890">
    <property type="entry name" value="HATPase_C_sf"/>
</dbReference>
<evidence type="ECO:0000259" key="12">
    <source>
        <dbReference type="PROSITE" id="PS50885"/>
    </source>
</evidence>
<dbReference type="Proteomes" id="UP001254759">
    <property type="component" value="Unassembled WGS sequence"/>
</dbReference>
<keyword evidence="7 13" id="KW-0418">Kinase</keyword>
<keyword evidence="10" id="KW-0472">Membrane</keyword>
<comment type="subcellular location">
    <subcellularLocation>
        <location evidence="2">Membrane</location>
    </subcellularLocation>
</comment>
<feature type="transmembrane region" description="Helical" evidence="10">
    <location>
        <begin position="16"/>
        <end position="35"/>
    </location>
</feature>
<sequence>MSNRSKIIKKKKLRSVHAWISMALVVFGLVMVAALSMQSFSSQYLIEHKFWVDLLKSTSADHAARVRAGEAASLPKSGIVRSWYVENGRGASEVPNYLADLQPGLYSTETGYWTFQESDAFDNHGSFHVLVVSLPPGKLVTMIDVAQLEDQQNLASLQSVIWAAFLVVCIGVVIFWLHINLVRPVRDLAQRMQTIVPGAPGARLPTTYPREEIQLIAHASNAHLERVEQFIERERSLLDQASHEFRTPIAVIAGAVDVLKQISLPDASKPVLGRIEHAVQDLSETMVALLYLAREPSSTPEPMEITVLHDLLPRLLADHEHLLGDKPARLRIGDMEPTFIAAPEAMVRIAVSNLIRNAVESTEDGEVELSLRACVICVTDSGSGFNPVEAARRYRESLRQSVPVRGQGLGLFLIGRICDRFNWKLTIEQGASGGTRAALDVCASEVDFQG</sequence>
<evidence type="ECO:0000256" key="6">
    <source>
        <dbReference type="ARBA" id="ARBA00022692"/>
    </source>
</evidence>
<dbReference type="PROSITE" id="PS50109">
    <property type="entry name" value="HIS_KIN"/>
    <property type="match status" value="1"/>
</dbReference>
<keyword evidence="14" id="KW-1185">Reference proteome</keyword>
<organism evidence="13 14">
    <name type="scientific">Pseudoxanthomonas sacheonensis</name>
    <dbReference type="NCBI Taxonomy" id="443615"/>
    <lineage>
        <taxon>Bacteria</taxon>
        <taxon>Pseudomonadati</taxon>
        <taxon>Pseudomonadota</taxon>
        <taxon>Gammaproteobacteria</taxon>
        <taxon>Lysobacterales</taxon>
        <taxon>Lysobacteraceae</taxon>
        <taxon>Pseudoxanthomonas</taxon>
    </lineage>
</organism>
<dbReference type="SMART" id="SM00304">
    <property type="entry name" value="HAMP"/>
    <property type="match status" value="1"/>
</dbReference>
<evidence type="ECO:0000256" key="4">
    <source>
        <dbReference type="ARBA" id="ARBA00022553"/>
    </source>
</evidence>
<dbReference type="InterPro" id="IPR003661">
    <property type="entry name" value="HisK_dim/P_dom"/>
</dbReference>
<evidence type="ECO:0000256" key="7">
    <source>
        <dbReference type="ARBA" id="ARBA00022777"/>
    </source>
</evidence>
<dbReference type="InterPro" id="IPR003594">
    <property type="entry name" value="HATPase_dom"/>
</dbReference>
<dbReference type="CDD" id="cd16936">
    <property type="entry name" value="HATPase_RsbW-like"/>
    <property type="match status" value="1"/>
</dbReference>
<evidence type="ECO:0000313" key="13">
    <source>
        <dbReference type="EMBL" id="MDR6841124.1"/>
    </source>
</evidence>
<dbReference type="RefSeq" id="WP_310091458.1">
    <property type="nucleotide sequence ID" value="NZ_JAVDTT010000001.1"/>
</dbReference>
<keyword evidence="6 10" id="KW-0812">Transmembrane</keyword>
<keyword evidence="8 10" id="KW-1133">Transmembrane helix</keyword>
<dbReference type="Pfam" id="PF02518">
    <property type="entry name" value="HATPase_c"/>
    <property type="match status" value="1"/>
</dbReference>
<evidence type="ECO:0000256" key="8">
    <source>
        <dbReference type="ARBA" id="ARBA00022989"/>
    </source>
</evidence>
<dbReference type="EC" id="2.7.13.3" evidence="3"/>
<dbReference type="SMART" id="SM00387">
    <property type="entry name" value="HATPase_c"/>
    <property type="match status" value="1"/>
</dbReference>
<dbReference type="InterPro" id="IPR003660">
    <property type="entry name" value="HAMP_dom"/>
</dbReference>
<comment type="catalytic activity">
    <reaction evidence="1">
        <text>ATP + protein L-histidine = ADP + protein N-phospho-L-histidine.</text>
        <dbReference type="EC" id="2.7.13.3"/>
    </reaction>
</comment>
<reference evidence="13 14" key="1">
    <citation type="submission" date="2023-07" db="EMBL/GenBank/DDBJ databases">
        <title>Sorghum-associated microbial communities from plants grown in Nebraska, USA.</title>
        <authorList>
            <person name="Schachtman D."/>
        </authorList>
    </citation>
    <scope>NUCLEOTIDE SEQUENCE [LARGE SCALE GENOMIC DNA]</scope>
    <source>
        <strain evidence="13 14">BE107</strain>
    </source>
</reference>
<evidence type="ECO:0000256" key="9">
    <source>
        <dbReference type="ARBA" id="ARBA00023012"/>
    </source>
</evidence>
<dbReference type="SUPFAM" id="SSF55874">
    <property type="entry name" value="ATPase domain of HSP90 chaperone/DNA topoisomerase II/histidine kinase"/>
    <property type="match status" value="1"/>
</dbReference>
<proteinExistence type="predicted"/>